<evidence type="ECO:0000256" key="4">
    <source>
        <dbReference type="PROSITE-ProRule" id="PRU00125"/>
    </source>
</evidence>
<evidence type="ECO:0000256" key="3">
    <source>
        <dbReference type="ARBA" id="ARBA00023038"/>
    </source>
</evidence>
<name>A0A8C6LU99_NOTFU</name>
<feature type="compositionally biased region" description="Polar residues" evidence="5">
    <location>
        <begin position="635"/>
        <end position="649"/>
    </location>
</feature>
<feature type="compositionally biased region" description="Basic and acidic residues" evidence="5">
    <location>
        <begin position="941"/>
        <end position="950"/>
    </location>
</feature>
<evidence type="ECO:0000313" key="7">
    <source>
        <dbReference type="Ensembl" id="ENSNFUP00015023605.1"/>
    </source>
</evidence>
<feature type="compositionally biased region" description="Polar residues" evidence="5">
    <location>
        <begin position="154"/>
        <end position="177"/>
    </location>
</feature>
<feature type="compositionally biased region" description="Basic and acidic residues" evidence="5">
    <location>
        <begin position="685"/>
        <end position="695"/>
    </location>
</feature>
<reference evidence="7" key="3">
    <citation type="submission" date="2025-09" db="UniProtKB">
        <authorList>
            <consortium name="Ensembl"/>
        </authorList>
    </citation>
    <scope>IDENTIFICATION</scope>
</reference>
<feature type="compositionally biased region" description="Basic and acidic residues" evidence="5">
    <location>
        <begin position="792"/>
        <end position="809"/>
    </location>
</feature>
<dbReference type="SMART" id="SM00132">
    <property type="entry name" value="LIM"/>
    <property type="match status" value="1"/>
</dbReference>
<reference evidence="7" key="2">
    <citation type="submission" date="2025-08" db="UniProtKB">
        <authorList>
            <consortium name="Ensembl"/>
        </authorList>
    </citation>
    <scope>IDENTIFICATION</scope>
</reference>
<dbReference type="GO" id="GO:0046872">
    <property type="term" value="F:metal ion binding"/>
    <property type="evidence" value="ECO:0007669"/>
    <property type="project" value="UniProtKB-KW"/>
</dbReference>
<dbReference type="Ensembl" id="ENSNFUT00015024689.1">
    <property type="protein sequence ID" value="ENSNFUP00015023605.1"/>
    <property type="gene ID" value="ENSNFUG00015011420.1"/>
</dbReference>
<feature type="region of interest" description="Disordered" evidence="5">
    <location>
        <begin position="130"/>
        <end position="220"/>
    </location>
</feature>
<feature type="region of interest" description="Disordered" evidence="5">
    <location>
        <begin position="485"/>
        <end position="510"/>
    </location>
</feature>
<dbReference type="Gene3D" id="2.10.110.10">
    <property type="entry name" value="Cysteine Rich Protein"/>
    <property type="match status" value="1"/>
</dbReference>
<evidence type="ECO:0000259" key="6">
    <source>
        <dbReference type="PROSITE" id="PS50023"/>
    </source>
</evidence>
<feature type="compositionally biased region" description="Polar residues" evidence="5">
    <location>
        <begin position="548"/>
        <end position="561"/>
    </location>
</feature>
<feature type="compositionally biased region" description="Basic and acidic residues" evidence="5">
    <location>
        <begin position="208"/>
        <end position="220"/>
    </location>
</feature>
<keyword evidence="8" id="KW-1185">Reference proteome</keyword>
<keyword evidence="2 4" id="KW-0862">Zinc</keyword>
<feature type="region of interest" description="Disordered" evidence="5">
    <location>
        <begin position="635"/>
        <end position="958"/>
    </location>
</feature>
<feature type="domain" description="LIM zinc-binding" evidence="6">
    <location>
        <begin position="264"/>
        <end position="324"/>
    </location>
</feature>
<dbReference type="PANTHER" id="PTHR24206">
    <property type="entry name" value="OS06G0237300 PROTEIN"/>
    <property type="match status" value="1"/>
</dbReference>
<dbReference type="Pfam" id="PF00412">
    <property type="entry name" value="LIM"/>
    <property type="match status" value="1"/>
</dbReference>
<evidence type="ECO:0000313" key="8">
    <source>
        <dbReference type="Proteomes" id="UP000694548"/>
    </source>
</evidence>
<dbReference type="AlphaFoldDB" id="A0A8C6LU99"/>
<accession>A0A8C6LU99</accession>
<feature type="region of interest" description="Disordered" evidence="5">
    <location>
        <begin position="548"/>
        <end position="619"/>
    </location>
</feature>
<dbReference type="PROSITE" id="PS50023">
    <property type="entry name" value="LIM_DOMAIN_2"/>
    <property type="match status" value="1"/>
</dbReference>
<feature type="compositionally biased region" description="Basic and acidic residues" evidence="5">
    <location>
        <begin position="747"/>
        <end position="761"/>
    </location>
</feature>
<keyword evidence="3 4" id="KW-0440">LIM domain</keyword>
<feature type="compositionally biased region" description="Polar residues" evidence="5">
    <location>
        <begin position="879"/>
        <end position="900"/>
    </location>
</feature>
<gene>
    <name evidence="7" type="primary">xirp1</name>
</gene>
<organism evidence="7 8">
    <name type="scientific">Nothobranchius furzeri</name>
    <name type="common">Turquoise killifish</name>
    <dbReference type="NCBI Taxonomy" id="105023"/>
    <lineage>
        <taxon>Eukaryota</taxon>
        <taxon>Metazoa</taxon>
        <taxon>Chordata</taxon>
        <taxon>Craniata</taxon>
        <taxon>Vertebrata</taxon>
        <taxon>Euteleostomi</taxon>
        <taxon>Actinopterygii</taxon>
        <taxon>Neopterygii</taxon>
        <taxon>Teleostei</taxon>
        <taxon>Neoteleostei</taxon>
        <taxon>Acanthomorphata</taxon>
        <taxon>Ovalentaria</taxon>
        <taxon>Atherinomorphae</taxon>
        <taxon>Cyprinodontiformes</taxon>
        <taxon>Nothobranchiidae</taxon>
        <taxon>Nothobranchius</taxon>
    </lineage>
</organism>
<feature type="compositionally biased region" description="Polar residues" evidence="5">
    <location>
        <begin position="923"/>
        <end position="940"/>
    </location>
</feature>
<feature type="region of interest" description="Disordered" evidence="5">
    <location>
        <begin position="1007"/>
        <end position="1032"/>
    </location>
</feature>
<sequence length="1170" mass="127852">MKIICEEKAVMEVFSLRRTQSLRSLSGARESSWVTSAHASWSRKSVSQLVQHYQSCGDLGTSEQNEPKLQVSDSRVDGCWRMQEGRETLWKSAWSSNLSRSRSMDVLPQRETSSTRALCALFESKSTLQQDYNSGPRLDSQSKTGRGCPLQDWRSYNTPLKETSHQRTTQVDGQKVTNGLLESHSRASRHPTDDKYNNPLSKGGTESRQPRDRTSSSSSVRDRLALYLTKAAASDLTGGFVQPEFVATPGSKVKHNKFPLPAREMCSACLTPVYPVEKMVVNKVALHYNCFCCRHCKKKLSIHNYSSLYGEFYCISHYQQLFKRKGNYDEGFGRSQHKDRWLLKDKGTDEPDTKFTPKITQKYQNPAADGLAAKASTREPGGQCVADVKGKLKVSWPPEKKTTRVNSAQIRNESELKNKISDINKAASDGVSESRSWDKLNHRGQIRDKVIQEMSKTSLTTGTPSPAGHFHITISSTVLKANSPLPENGASVKNQGPAQTRLAPTLKSNNSRAFNRLETCSSNQKKSVRFAPNVDVAQCDLSNQLSSGAESEMLSATSEPNQPIKPRDVRQLTDSTNEEAPSEEEENKSEGTVEEESYRQTTNGMDQELHAEVSRSQEISKIDKSLTEVKAEVNNLQILTGTPSSSADTRQPEPPETMDINSEDSVNKLPFEDLSGPQAPAGHGTKGEASLETKENQLATPDLTNDQDTSGNQKKPVARTNSKTKLGSWSKGKSPLSKLFTSSGNDKTTRAEAKDAKKPDIKPSGGLLGRLFQSSPDIPKPPAQHKSNTTTNDDKNIEKQTVTKERQESVSEVGPLEANVAQTSETDAQGSNCRSTEETNHSQTLISESGEDPTSPGKDPTGRESEPQRDVVMDAGDPLTQSEDLLSSVINTVSEEQISPSRPERRTDESLNNPFNDDIFGECSSSVLSGNTDELSSKANKTPEEPKEEGGTLFDLSNEQSSDLFGFSSPLLSSSLTETTKPADEIVNLMDSHPLSAETQVNLIMTDLPNGHNSAPNKQEDPTDPFGANDQTSEEKADFDLFSSTDQLFPPAVNVTDQGGASTIPTSSFPDDIFGCNNISSSADVPEVLPSSPATCNSLNDLFGSDIASTAAPAAQIDLFAEDLFASEAHLLPTFGPGDANIFEDNLLVSEDKNTEQKSESSSWMDDLLG</sequence>
<feature type="compositionally biased region" description="Basic and acidic residues" evidence="5">
    <location>
        <begin position="607"/>
        <end position="619"/>
    </location>
</feature>
<keyword evidence="1 4" id="KW-0479">Metal-binding</keyword>
<dbReference type="Proteomes" id="UP000694548">
    <property type="component" value="Chromosome sgr09"/>
</dbReference>
<feature type="compositionally biased region" description="Basic and acidic residues" evidence="5">
    <location>
        <begin position="860"/>
        <end position="872"/>
    </location>
</feature>
<proteinExistence type="predicted"/>
<protein>
    <recommendedName>
        <fullName evidence="6">LIM zinc-binding domain-containing protein</fullName>
    </recommendedName>
</protein>
<dbReference type="InterPro" id="IPR001781">
    <property type="entry name" value="Znf_LIM"/>
</dbReference>
<feature type="compositionally biased region" description="Polar residues" evidence="5">
    <location>
        <begin position="130"/>
        <end position="144"/>
    </location>
</feature>
<feature type="compositionally biased region" description="Polar residues" evidence="5">
    <location>
        <begin position="820"/>
        <end position="834"/>
    </location>
</feature>
<dbReference type="SUPFAM" id="SSF57716">
    <property type="entry name" value="Glucocorticoid receptor-like (DNA-binding domain)"/>
    <property type="match status" value="1"/>
</dbReference>
<feature type="compositionally biased region" description="Polar residues" evidence="5">
    <location>
        <begin position="696"/>
        <end position="727"/>
    </location>
</feature>
<dbReference type="GeneTree" id="ENSGT00940000158377"/>
<evidence type="ECO:0000256" key="2">
    <source>
        <dbReference type="ARBA" id="ARBA00022833"/>
    </source>
</evidence>
<feature type="compositionally biased region" description="Acidic residues" evidence="5">
    <location>
        <begin position="576"/>
        <end position="595"/>
    </location>
</feature>
<evidence type="ECO:0000256" key="5">
    <source>
        <dbReference type="SAM" id="MobiDB-lite"/>
    </source>
</evidence>
<reference evidence="7" key="1">
    <citation type="submission" date="2014-08" db="EMBL/GenBank/DDBJ databases">
        <authorList>
            <person name="Senf B."/>
            <person name="Petzold A."/>
            <person name="Downie B.R."/>
            <person name="Koch P."/>
            <person name="Platzer M."/>
        </authorList>
    </citation>
    <scope>NUCLEOTIDE SEQUENCE [LARGE SCALE GENOMIC DNA]</scope>
    <source>
        <strain evidence="7">GRZ</strain>
    </source>
</reference>
<evidence type="ECO:0000256" key="1">
    <source>
        <dbReference type="ARBA" id="ARBA00022723"/>
    </source>
</evidence>